<evidence type="ECO:0000313" key="3">
    <source>
        <dbReference type="Proteomes" id="UP000094068"/>
    </source>
</evidence>
<comment type="caution">
    <text evidence="2">The sequence shown here is derived from an EMBL/GenBank/DDBJ whole genome shotgun (WGS) entry which is preliminary data.</text>
</comment>
<evidence type="ECO:0008006" key="4">
    <source>
        <dbReference type="Google" id="ProtNLM"/>
    </source>
</evidence>
<dbReference type="OrthoDB" id="2185819at2"/>
<accession>A0A1E5GDQ3</accession>
<feature type="transmembrane region" description="Helical" evidence="1">
    <location>
        <begin position="12"/>
        <end position="35"/>
    </location>
</feature>
<evidence type="ECO:0000313" key="2">
    <source>
        <dbReference type="EMBL" id="OEG10822.1"/>
    </source>
</evidence>
<feature type="transmembrane region" description="Helical" evidence="1">
    <location>
        <begin position="47"/>
        <end position="69"/>
    </location>
</feature>
<dbReference type="EMBL" id="MIJZ01000014">
    <property type="protein sequence ID" value="OEG10822.1"/>
    <property type="molecule type" value="Genomic_DNA"/>
</dbReference>
<name>A0A1E5GDQ3_9ENTE</name>
<proteinExistence type="predicted"/>
<keyword evidence="1" id="KW-0812">Transmembrane</keyword>
<protein>
    <recommendedName>
        <fullName evidence="4">ABC transporter permease</fullName>
    </recommendedName>
</protein>
<evidence type="ECO:0000256" key="1">
    <source>
        <dbReference type="SAM" id="Phobius"/>
    </source>
</evidence>
<organism evidence="2 3">
    <name type="scientific">Enterococcus ureasiticus</name>
    <dbReference type="NCBI Taxonomy" id="903984"/>
    <lineage>
        <taxon>Bacteria</taxon>
        <taxon>Bacillati</taxon>
        <taxon>Bacillota</taxon>
        <taxon>Bacilli</taxon>
        <taxon>Lactobacillales</taxon>
        <taxon>Enterococcaceae</taxon>
        <taxon>Enterococcus</taxon>
    </lineage>
</organism>
<feature type="transmembrane region" description="Helical" evidence="1">
    <location>
        <begin position="90"/>
        <end position="108"/>
    </location>
</feature>
<sequence>MTLLLHPTKIKRVLFGYWLMVPLLFGVYILTLATVKQVSVGTVFTSIPSLTLTSIVVLLLFFQLFGLYIMNNSSDCRHSLLGFYLKFNMVQQLLSVNIPGFIICLLFYRSLLDAKEVVVLPKQVQWTVYGLMGFVGLLTILILWVRSSL</sequence>
<feature type="transmembrane region" description="Helical" evidence="1">
    <location>
        <begin position="128"/>
        <end position="145"/>
    </location>
</feature>
<dbReference type="STRING" id="903984.BCR21_11040"/>
<dbReference type="Proteomes" id="UP000094068">
    <property type="component" value="Unassembled WGS sequence"/>
</dbReference>
<keyword evidence="1" id="KW-0472">Membrane</keyword>
<keyword evidence="3" id="KW-1185">Reference proteome</keyword>
<reference evidence="3" key="1">
    <citation type="submission" date="2016-09" db="EMBL/GenBank/DDBJ databases">
        <authorList>
            <person name="Gulvik C.A."/>
        </authorList>
    </citation>
    <scope>NUCLEOTIDE SEQUENCE [LARGE SCALE GENOMIC DNA]</scope>
    <source>
        <strain evidence="3">DSM 23328</strain>
    </source>
</reference>
<dbReference type="RefSeq" id="WP_069646577.1">
    <property type="nucleotide sequence ID" value="NZ_MIJZ01000014.1"/>
</dbReference>
<dbReference type="AlphaFoldDB" id="A0A1E5GDQ3"/>
<gene>
    <name evidence="2" type="ORF">BCR21_11040</name>
</gene>
<keyword evidence="1" id="KW-1133">Transmembrane helix</keyword>